<evidence type="ECO:0000256" key="1">
    <source>
        <dbReference type="SAM" id="MobiDB-lite"/>
    </source>
</evidence>
<accession>A0A918KY55</accession>
<gene>
    <name evidence="2" type="ORF">GCM10010251_72830</name>
</gene>
<reference evidence="2" key="2">
    <citation type="submission" date="2020-09" db="EMBL/GenBank/DDBJ databases">
        <authorList>
            <person name="Sun Q."/>
            <person name="Ohkuma M."/>
        </authorList>
    </citation>
    <scope>NUCLEOTIDE SEQUENCE</scope>
    <source>
        <strain evidence="2">JCM 4346</strain>
    </source>
</reference>
<proteinExistence type="predicted"/>
<organism evidence="2 3">
    <name type="scientific">Streptomyces aurantiogriseus</name>
    <dbReference type="NCBI Taxonomy" id="66870"/>
    <lineage>
        <taxon>Bacteria</taxon>
        <taxon>Bacillati</taxon>
        <taxon>Actinomycetota</taxon>
        <taxon>Actinomycetes</taxon>
        <taxon>Kitasatosporales</taxon>
        <taxon>Streptomycetaceae</taxon>
        <taxon>Streptomyces</taxon>
    </lineage>
</organism>
<keyword evidence="3" id="KW-1185">Reference proteome</keyword>
<name>A0A918KY55_9ACTN</name>
<protein>
    <submittedName>
        <fullName evidence="2">Uncharacterized protein</fullName>
    </submittedName>
</protein>
<evidence type="ECO:0000313" key="3">
    <source>
        <dbReference type="Proteomes" id="UP000658320"/>
    </source>
</evidence>
<feature type="region of interest" description="Disordered" evidence="1">
    <location>
        <begin position="25"/>
        <end position="86"/>
    </location>
</feature>
<comment type="caution">
    <text evidence="2">The sequence shown here is derived from an EMBL/GenBank/DDBJ whole genome shotgun (WGS) entry which is preliminary data.</text>
</comment>
<dbReference type="AlphaFoldDB" id="A0A918KY55"/>
<dbReference type="Proteomes" id="UP000658320">
    <property type="component" value="Unassembled WGS sequence"/>
</dbReference>
<dbReference type="EMBL" id="BMSX01000021">
    <property type="protein sequence ID" value="GGR45227.1"/>
    <property type="molecule type" value="Genomic_DNA"/>
</dbReference>
<evidence type="ECO:0000313" key="2">
    <source>
        <dbReference type="EMBL" id="GGR45227.1"/>
    </source>
</evidence>
<sequence>MVRAGEGWGLMGVIVPRGRDPVVSPPAAPTLPVPGCSAPSTPPEGLRPFNPARVLRLLDPGVCPPTPRSAALAQGRPPIPTRSDEK</sequence>
<reference evidence="2" key="1">
    <citation type="journal article" date="2014" name="Int. J. Syst. Evol. Microbiol.">
        <title>Complete genome sequence of Corynebacterium casei LMG S-19264T (=DSM 44701T), isolated from a smear-ripened cheese.</title>
        <authorList>
            <consortium name="US DOE Joint Genome Institute (JGI-PGF)"/>
            <person name="Walter F."/>
            <person name="Albersmeier A."/>
            <person name="Kalinowski J."/>
            <person name="Ruckert C."/>
        </authorList>
    </citation>
    <scope>NUCLEOTIDE SEQUENCE</scope>
    <source>
        <strain evidence="2">JCM 4346</strain>
    </source>
</reference>